<accession>A0ABQ9FG93</accession>
<keyword evidence="1" id="KW-0812">Transmembrane</keyword>
<dbReference type="Pfam" id="PF15982">
    <property type="entry name" value="TMEM135_C_rich"/>
    <property type="match status" value="1"/>
</dbReference>
<evidence type="ECO:0000259" key="2">
    <source>
        <dbReference type="Pfam" id="PF15982"/>
    </source>
</evidence>
<feature type="transmembrane region" description="Helical" evidence="1">
    <location>
        <begin position="328"/>
        <end position="346"/>
    </location>
</feature>
<feature type="transmembrane region" description="Helical" evidence="1">
    <location>
        <begin position="300"/>
        <end position="319"/>
    </location>
</feature>
<dbReference type="EMBL" id="JARBDR010000337">
    <property type="protein sequence ID" value="KAJ8314700.1"/>
    <property type="molecule type" value="Genomic_DNA"/>
</dbReference>
<keyword evidence="1" id="KW-0472">Membrane</keyword>
<evidence type="ECO:0000313" key="4">
    <source>
        <dbReference type="Proteomes" id="UP001217089"/>
    </source>
</evidence>
<feature type="transmembrane region" description="Helical" evidence="1">
    <location>
        <begin position="155"/>
        <end position="177"/>
    </location>
</feature>
<feature type="domain" description="Transmembrane protein 135 N-terminal" evidence="2">
    <location>
        <begin position="209"/>
        <end position="333"/>
    </location>
</feature>
<evidence type="ECO:0000256" key="1">
    <source>
        <dbReference type="SAM" id="Phobius"/>
    </source>
</evidence>
<dbReference type="PANTHER" id="PTHR12459:SF6">
    <property type="entry name" value="GB|AAD46013.1"/>
    <property type="match status" value="1"/>
</dbReference>
<dbReference type="InterPro" id="IPR031926">
    <property type="entry name" value="TMEM135_N"/>
</dbReference>
<gene>
    <name evidence="3" type="ORF">KUTeg_006850</name>
</gene>
<comment type="caution">
    <text evidence="3">The sequence shown here is derived from an EMBL/GenBank/DDBJ whole genome shotgun (WGS) entry which is preliminary data.</text>
</comment>
<organism evidence="3 4">
    <name type="scientific">Tegillarca granosa</name>
    <name type="common">Malaysian cockle</name>
    <name type="synonym">Anadara granosa</name>
    <dbReference type="NCBI Taxonomy" id="220873"/>
    <lineage>
        <taxon>Eukaryota</taxon>
        <taxon>Metazoa</taxon>
        <taxon>Spiralia</taxon>
        <taxon>Lophotrochozoa</taxon>
        <taxon>Mollusca</taxon>
        <taxon>Bivalvia</taxon>
        <taxon>Autobranchia</taxon>
        <taxon>Pteriomorphia</taxon>
        <taxon>Arcoida</taxon>
        <taxon>Arcoidea</taxon>
        <taxon>Arcidae</taxon>
        <taxon>Tegillarca</taxon>
    </lineage>
</organism>
<sequence length="415" mass="47311">MTTLQEDDQEYNELEEPWMEILKDASLKFTKGFISGLGLYAGVKGITALMRNPFRKRLPVVLKEIASLDCLRFAGFLGLYPGVYDVLLKTLQKKRAIKDGWNNCVAGGLAGLTILIEEPTRRRVICLFAIARAFGALISTLVVREKIPMIPYSETVLFCLCCAFLVYCTALKPQLLFKGYYYSVLKWSRDYTDKKLDVLFRKPSDRFLTCNEVGLHTDSCTKHAMKDFIYSFPAFAKLYLPIHVAPVIIFRRNLLLQRPKRVIRSLIKNILFSTAFLASMVMLAKYVICLLRNLQGKPSPLAGFIPALAGVAAGLGVLFERASRRKELSLFLIPHSLFALYLWALEHRFIRHIPYSSVVLFSVSMVSVMHAYEREPDSLSMLLKGVLRYFIGKQTNPVLRPKRIRQFNCINSLNR</sequence>
<dbReference type="Proteomes" id="UP001217089">
    <property type="component" value="Unassembled WGS sequence"/>
</dbReference>
<keyword evidence="1" id="KW-1133">Transmembrane helix</keyword>
<feature type="transmembrane region" description="Helical" evidence="1">
    <location>
        <begin position="122"/>
        <end position="143"/>
    </location>
</feature>
<dbReference type="PANTHER" id="PTHR12459">
    <property type="entry name" value="TRANSMEMBRANE PROTEIN 135-RELATED"/>
    <property type="match status" value="1"/>
</dbReference>
<evidence type="ECO:0000313" key="3">
    <source>
        <dbReference type="EMBL" id="KAJ8314700.1"/>
    </source>
</evidence>
<feature type="transmembrane region" description="Helical" evidence="1">
    <location>
        <begin position="228"/>
        <end position="250"/>
    </location>
</feature>
<protein>
    <recommendedName>
        <fullName evidence="2">Transmembrane protein 135 N-terminal domain-containing protein</fullName>
    </recommendedName>
</protein>
<reference evidence="3 4" key="1">
    <citation type="submission" date="2022-12" db="EMBL/GenBank/DDBJ databases">
        <title>Chromosome-level genome of Tegillarca granosa.</title>
        <authorList>
            <person name="Kim J."/>
        </authorList>
    </citation>
    <scope>NUCLEOTIDE SEQUENCE [LARGE SCALE GENOMIC DNA]</scope>
    <source>
        <strain evidence="3">Teg-2019</strain>
        <tissue evidence="3">Adductor muscle</tissue>
    </source>
</reference>
<proteinExistence type="predicted"/>
<dbReference type="InterPro" id="IPR026749">
    <property type="entry name" value="Tmem135"/>
</dbReference>
<keyword evidence="4" id="KW-1185">Reference proteome</keyword>
<feature type="transmembrane region" description="Helical" evidence="1">
    <location>
        <begin position="270"/>
        <end position="288"/>
    </location>
</feature>
<name>A0ABQ9FG93_TEGGR</name>